<organism evidence="2 3">
    <name type="scientific">Liparis tanakae</name>
    <name type="common">Tanaka's snailfish</name>
    <dbReference type="NCBI Taxonomy" id="230148"/>
    <lineage>
        <taxon>Eukaryota</taxon>
        <taxon>Metazoa</taxon>
        <taxon>Chordata</taxon>
        <taxon>Craniata</taxon>
        <taxon>Vertebrata</taxon>
        <taxon>Euteleostomi</taxon>
        <taxon>Actinopterygii</taxon>
        <taxon>Neopterygii</taxon>
        <taxon>Teleostei</taxon>
        <taxon>Neoteleostei</taxon>
        <taxon>Acanthomorphata</taxon>
        <taxon>Eupercaria</taxon>
        <taxon>Perciformes</taxon>
        <taxon>Cottioidei</taxon>
        <taxon>Cottales</taxon>
        <taxon>Liparidae</taxon>
        <taxon>Liparis</taxon>
    </lineage>
</organism>
<sequence length="65" mass="7212">MTRAGEPLVSETTRRLTSPQAAPDRRPPQHQHLLADPAMVEKVGVVKGMHLDPQKRPKPTMNGSY</sequence>
<evidence type="ECO:0000313" key="2">
    <source>
        <dbReference type="EMBL" id="TNN55733.1"/>
    </source>
</evidence>
<proteinExistence type="predicted"/>
<protein>
    <submittedName>
        <fullName evidence="2">Uncharacterized protein</fullName>
    </submittedName>
</protein>
<name>A0A4Z2GSH8_9TELE</name>
<dbReference type="EMBL" id="SRLO01000447">
    <property type="protein sequence ID" value="TNN55733.1"/>
    <property type="molecule type" value="Genomic_DNA"/>
</dbReference>
<gene>
    <name evidence="2" type="ORF">EYF80_034033</name>
</gene>
<accession>A0A4Z2GSH8</accession>
<reference evidence="2 3" key="1">
    <citation type="submission" date="2019-03" db="EMBL/GenBank/DDBJ databases">
        <title>First draft genome of Liparis tanakae, snailfish: a comprehensive survey of snailfish specific genes.</title>
        <authorList>
            <person name="Kim W."/>
            <person name="Song I."/>
            <person name="Jeong J.-H."/>
            <person name="Kim D."/>
            <person name="Kim S."/>
            <person name="Ryu S."/>
            <person name="Song J.Y."/>
            <person name="Lee S.K."/>
        </authorList>
    </citation>
    <scope>NUCLEOTIDE SEQUENCE [LARGE SCALE GENOMIC DNA]</scope>
    <source>
        <tissue evidence="2">Muscle</tissue>
    </source>
</reference>
<feature type="region of interest" description="Disordered" evidence="1">
    <location>
        <begin position="1"/>
        <end position="31"/>
    </location>
</feature>
<dbReference type="AlphaFoldDB" id="A0A4Z2GSH8"/>
<keyword evidence="3" id="KW-1185">Reference proteome</keyword>
<comment type="caution">
    <text evidence="2">The sequence shown here is derived from an EMBL/GenBank/DDBJ whole genome shotgun (WGS) entry which is preliminary data.</text>
</comment>
<evidence type="ECO:0000256" key="1">
    <source>
        <dbReference type="SAM" id="MobiDB-lite"/>
    </source>
</evidence>
<dbReference type="Proteomes" id="UP000314294">
    <property type="component" value="Unassembled WGS sequence"/>
</dbReference>
<evidence type="ECO:0000313" key="3">
    <source>
        <dbReference type="Proteomes" id="UP000314294"/>
    </source>
</evidence>